<feature type="domain" description="Disease resistance R13L4/SHOC-2-like LRR" evidence="10">
    <location>
        <begin position="577"/>
        <end position="878"/>
    </location>
</feature>
<dbReference type="GO" id="GO:0002758">
    <property type="term" value="P:innate immune response-activating signaling pathway"/>
    <property type="evidence" value="ECO:0007669"/>
    <property type="project" value="UniProtKB-ARBA"/>
</dbReference>
<feature type="domain" description="Disease resistance protein winged helix" evidence="9">
    <location>
        <begin position="435"/>
        <end position="505"/>
    </location>
</feature>
<dbReference type="PANTHER" id="PTHR36766:SF70">
    <property type="entry name" value="DISEASE RESISTANCE PROTEIN RGA4"/>
    <property type="match status" value="1"/>
</dbReference>
<dbReference type="Gene3D" id="1.10.8.430">
    <property type="entry name" value="Helical domain of apoptotic protease-activating factors"/>
    <property type="match status" value="1"/>
</dbReference>
<keyword evidence="11" id="KW-1185">Reference proteome</keyword>
<dbReference type="Gene3D" id="3.40.50.300">
    <property type="entry name" value="P-loop containing nucleotide triphosphate hydrolases"/>
    <property type="match status" value="1"/>
</dbReference>
<dbReference type="Gene3D" id="1.20.5.4130">
    <property type="match status" value="1"/>
</dbReference>
<dbReference type="InterPro" id="IPR055414">
    <property type="entry name" value="LRR_R13L4/SHOC2-like"/>
</dbReference>
<comment type="similarity">
    <text evidence="1">Belongs to the disease resistance NB-LRR family.</text>
</comment>
<dbReference type="FunFam" id="3.40.50.300:FF:001091">
    <property type="entry name" value="Probable disease resistance protein At1g61300"/>
    <property type="match status" value="1"/>
</dbReference>
<evidence type="ECO:0000256" key="2">
    <source>
        <dbReference type="ARBA" id="ARBA00022614"/>
    </source>
</evidence>
<dbReference type="InterPro" id="IPR042197">
    <property type="entry name" value="Apaf_helical"/>
</dbReference>
<dbReference type="Gene3D" id="1.10.10.10">
    <property type="entry name" value="Winged helix-like DNA-binding domain superfamily/Winged helix DNA-binding domain"/>
    <property type="match status" value="1"/>
</dbReference>
<dbReference type="GO" id="GO:0005524">
    <property type="term" value="F:ATP binding"/>
    <property type="evidence" value="ECO:0007669"/>
    <property type="project" value="UniProtKB-KW"/>
</dbReference>
<dbReference type="SUPFAM" id="SSF52540">
    <property type="entry name" value="P-loop containing nucleoside triphosphate hydrolases"/>
    <property type="match status" value="1"/>
</dbReference>
<evidence type="ECO:0000256" key="4">
    <source>
        <dbReference type="ARBA" id="ARBA00022741"/>
    </source>
</evidence>
<evidence type="ECO:0000259" key="7">
    <source>
        <dbReference type="Pfam" id="PF00931"/>
    </source>
</evidence>
<feature type="domain" description="Disease resistance N-terminal" evidence="8">
    <location>
        <begin position="10"/>
        <end position="98"/>
    </location>
</feature>
<evidence type="ECO:0000259" key="9">
    <source>
        <dbReference type="Pfam" id="PF23559"/>
    </source>
</evidence>
<sequence>MEMSIIAKVFVSKLLNGLAALVEDEVAMLWGVKGEIKRLQKGLGTINAVLADAESKKIESKAIDDWLRNLKDVMYDADDILDQIEAEKSKAAVSSGRQPCSCLFSCSCFGKTVFAHQIGRRIKSLNHRLDDILTASSKFNLQLVSADRGDHRSTSRVGRKTSPVAEPDIVGSNIQKDTDKLVKLLIKEDSRENILVYAIVGTGGIGKTTLARKIFNDERITTKFPMKLWVCVSKDFDEISLLKEIITHAEGDSGGASSRAQLEPKVANTVTNKKFLLVLDDMWDPNVWNDLLRNPLQSGATGSRVLVTTRNQRVALQMKAVESHQVAVLSAEDGWALLLKKVVLSGQEGDIEHLMDIGKKIVEKCGGLPLAIKTIGGVLSTKSRTKMEWERVLKTLSSNAWSSSTHFPEEVQPALWLSYEDLPSHLKQCFLYCSLFPEDYEFDRDKLIYYWISEGFIHEEGEVTLEELGEDCYWELIQRSFLQPHPCTEYKFPKCTVHDLLWSLARFLAGDENLAVKDGVDVPINSSSVKTRRLRGRVTEENRQAFIGALEGHKSLRTLLPRLASSHVMQENDANNLIKKTPRLRVLDFSYSSIKKLPDSLGTLIHLRYLDLSFSGICELPESIGNLVNLQFLILQSCESLRSLPKGIGKLHNLRCLDLFGAVLEGIPIEIANLHRLNTLTGFVVRNNRSDSGWCTLEHLRSLGKLKELSIQKLERALNEVEVGRVNALRDMLQLKVLNLWREPPTVDDDDGQAFGYSEEVIKKIENIFEVTLCPPPHLESLSIRGFFGLHFPSWIASSSTDLLLSDLRRLELIGCDICLQLPSLGKLPNLDSLWIHGASAVKKIGTEFLGQESDCSRDQGGRMQIFPKLTTLVFEHLDDLEEWEWEVKDDDRLIAIPKLEELTLYACPKLRSLPSGLVHHATALTMLKITMCDSLKAIRSFSSIKHLEISYNPNIDVVSELPSLQTLSLINPQMRALPEGLHGGQPDFLALNKLEILGTDQLLRRCLKDGLDWPKIELIPYVNAKDFYGSGYISKSPSAFSTNLTDYVEDHE</sequence>
<evidence type="ECO:0000313" key="11">
    <source>
        <dbReference type="Proteomes" id="UP000228380"/>
    </source>
</evidence>
<keyword evidence="4" id="KW-0547">Nucleotide-binding</keyword>
<dbReference type="OrthoDB" id="775271at2759"/>
<dbReference type="KEGG" id="pda:103699828"/>
<dbReference type="InterPro" id="IPR032675">
    <property type="entry name" value="LRR_dom_sf"/>
</dbReference>
<evidence type="ECO:0000256" key="3">
    <source>
        <dbReference type="ARBA" id="ARBA00022737"/>
    </source>
</evidence>
<protein>
    <submittedName>
        <fullName evidence="12">Disease resistance protein RGA3</fullName>
    </submittedName>
</protein>
<evidence type="ECO:0000313" key="12">
    <source>
        <dbReference type="RefSeq" id="XP_038971657.1"/>
    </source>
</evidence>
<dbReference type="InterPro" id="IPR003591">
    <property type="entry name" value="Leu-rich_rpt_typical-subtyp"/>
</dbReference>
<dbReference type="Gene3D" id="3.80.10.10">
    <property type="entry name" value="Ribonuclease Inhibitor"/>
    <property type="match status" value="1"/>
</dbReference>
<organism evidence="11 12">
    <name type="scientific">Phoenix dactylifera</name>
    <name type="common">Date palm</name>
    <dbReference type="NCBI Taxonomy" id="42345"/>
    <lineage>
        <taxon>Eukaryota</taxon>
        <taxon>Viridiplantae</taxon>
        <taxon>Streptophyta</taxon>
        <taxon>Embryophyta</taxon>
        <taxon>Tracheophyta</taxon>
        <taxon>Spermatophyta</taxon>
        <taxon>Magnoliopsida</taxon>
        <taxon>Liliopsida</taxon>
        <taxon>Arecaceae</taxon>
        <taxon>Coryphoideae</taxon>
        <taxon>Phoeniceae</taxon>
        <taxon>Phoenix</taxon>
    </lineage>
</organism>
<evidence type="ECO:0000259" key="10">
    <source>
        <dbReference type="Pfam" id="PF23598"/>
    </source>
</evidence>
<dbReference type="InterPro" id="IPR002182">
    <property type="entry name" value="NB-ARC"/>
</dbReference>
<dbReference type="InterPro" id="IPR038005">
    <property type="entry name" value="RX-like_CC"/>
</dbReference>
<dbReference type="Pfam" id="PF23559">
    <property type="entry name" value="WHD_DRP"/>
    <property type="match status" value="1"/>
</dbReference>
<dbReference type="AlphaFoldDB" id="A0A8B8ZED7"/>
<dbReference type="SMART" id="SM00369">
    <property type="entry name" value="LRR_TYP"/>
    <property type="match status" value="4"/>
</dbReference>
<dbReference type="InterPro" id="IPR036388">
    <property type="entry name" value="WH-like_DNA-bd_sf"/>
</dbReference>
<evidence type="ECO:0000256" key="1">
    <source>
        <dbReference type="ARBA" id="ARBA00008894"/>
    </source>
</evidence>
<dbReference type="Pfam" id="PF18052">
    <property type="entry name" value="Rx_N"/>
    <property type="match status" value="1"/>
</dbReference>
<dbReference type="InterPro" id="IPR058922">
    <property type="entry name" value="WHD_DRP"/>
</dbReference>
<dbReference type="GO" id="GO:0043531">
    <property type="term" value="F:ADP binding"/>
    <property type="evidence" value="ECO:0007669"/>
    <property type="project" value="InterPro"/>
</dbReference>
<dbReference type="CDD" id="cd14798">
    <property type="entry name" value="RX-CC_like"/>
    <property type="match status" value="1"/>
</dbReference>
<keyword evidence="6" id="KW-0067">ATP-binding</keyword>
<evidence type="ECO:0000256" key="6">
    <source>
        <dbReference type="ARBA" id="ARBA00022840"/>
    </source>
</evidence>
<dbReference type="Pfam" id="PF00931">
    <property type="entry name" value="NB-ARC"/>
    <property type="match status" value="1"/>
</dbReference>
<keyword evidence="2" id="KW-0433">Leucine-rich repeat</keyword>
<keyword evidence="5" id="KW-0611">Plant defense</keyword>
<reference evidence="12" key="1">
    <citation type="submission" date="2025-08" db="UniProtKB">
        <authorList>
            <consortium name="RefSeq"/>
        </authorList>
    </citation>
    <scope>IDENTIFICATION</scope>
    <source>
        <tissue evidence="12">Young leaves</tissue>
    </source>
</reference>
<accession>A0A8B8ZED7</accession>
<dbReference type="Pfam" id="PF23598">
    <property type="entry name" value="LRR_14"/>
    <property type="match status" value="1"/>
</dbReference>
<dbReference type="GO" id="GO:0009626">
    <property type="term" value="P:plant-type hypersensitive response"/>
    <property type="evidence" value="ECO:0007669"/>
    <property type="project" value="UniProtKB-ARBA"/>
</dbReference>
<dbReference type="InterPro" id="IPR041118">
    <property type="entry name" value="Rx_N"/>
</dbReference>
<dbReference type="PRINTS" id="PR00364">
    <property type="entry name" value="DISEASERSIST"/>
</dbReference>
<dbReference type="FunFam" id="1.10.10.10:FF:000322">
    <property type="entry name" value="Probable disease resistance protein At1g63360"/>
    <property type="match status" value="1"/>
</dbReference>
<evidence type="ECO:0000259" key="8">
    <source>
        <dbReference type="Pfam" id="PF18052"/>
    </source>
</evidence>
<dbReference type="InterPro" id="IPR027417">
    <property type="entry name" value="P-loop_NTPase"/>
</dbReference>
<proteinExistence type="inferred from homology"/>
<dbReference type="PANTHER" id="PTHR36766">
    <property type="entry name" value="PLANT BROAD-SPECTRUM MILDEW RESISTANCE PROTEIN RPW8"/>
    <property type="match status" value="1"/>
</dbReference>
<dbReference type="GO" id="GO:0042742">
    <property type="term" value="P:defense response to bacterium"/>
    <property type="evidence" value="ECO:0007669"/>
    <property type="project" value="UniProtKB-ARBA"/>
</dbReference>
<dbReference type="SUPFAM" id="SSF52058">
    <property type="entry name" value="L domain-like"/>
    <property type="match status" value="1"/>
</dbReference>
<name>A0A8B8ZED7_PHODC</name>
<gene>
    <name evidence="12" type="primary">LOC103699828</name>
</gene>
<dbReference type="Proteomes" id="UP000228380">
    <property type="component" value="Unplaced"/>
</dbReference>
<dbReference type="GeneID" id="103699828"/>
<evidence type="ECO:0000256" key="5">
    <source>
        <dbReference type="ARBA" id="ARBA00022821"/>
    </source>
</evidence>
<keyword evidence="3" id="KW-0677">Repeat</keyword>
<dbReference type="RefSeq" id="XP_038971657.1">
    <property type="nucleotide sequence ID" value="XM_039115729.1"/>
</dbReference>
<feature type="domain" description="NB-ARC" evidence="7">
    <location>
        <begin position="175"/>
        <end position="343"/>
    </location>
</feature>